<accession>A0A1B2HE06</accession>
<dbReference type="RefSeq" id="WP_065914335.1">
    <property type="nucleotide sequence ID" value="NZ_CP016793.1"/>
</dbReference>
<dbReference type="AlphaFoldDB" id="A0A1B2HE06"/>
<dbReference type="InterPro" id="IPR011008">
    <property type="entry name" value="Dimeric_a/b-barrel"/>
</dbReference>
<dbReference type="SUPFAM" id="SSF54909">
    <property type="entry name" value="Dimeric alpha+beta barrel"/>
    <property type="match status" value="1"/>
</dbReference>
<sequence length="109" mass="12622">MHRTLIVARMVPESADEVAAVFANSDRHSGLPTALGVRARSLFRFGRLYLHLVESDRPLAEAVASHRDDPRFRRISQDLSPFVSAYDPDTWREPKDAMAQEFYRWERHV</sequence>
<dbReference type="InterPro" id="IPR006765">
    <property type="entry name" value="Polyketide_synth_cyclase"/>
</dbReference>
<keyword evidence="2" id="KW-1185">Reference proteome</keyword>
<dbReference type="Pfam" id="PF04673">
    <property type="entry name" value="Cyclase_polyket"/>
    <property type="match status" value="1"/>
</dbReference>
<dbReference type="KEGG" id="led:BBK82_07375"/>
<dbReference type="Proteomes" id="UP000093053">
    <property type="component" value="Chromosome"/>
</dbReference>
<dbReference type="EMBL" id="CP016793">
    <property type="protein sequence ID" value="ANZ35928.1"/>
    <property type="molecule type" value="Genomic_DNA"/>
</dbReference>
<name>A0A1B2HE06_9PSEU</name>
<dbReference type="Gene3D" id="3.30.70.1090">
    <property type="entry name" value="Dimeric alpha+beta barrel"/>
    <property type="match status" value="1"/>
</dbReference>
<dbReference type="GO" id="GO:0030639">
    <property type="term" value="P:polyketide biosynthetic process"/>
    <property type="evidence" value="ECO:0007669"/>
    <property type="project" value="InterPro"/>
</dbReference>
<gene>
    <name evidence="1" type="ORF">BBK82_07375</name>
</gene>
<proteinExistence type="predicted"/>
<dbReference type="InterPro" id="IPR038474">
    <property type="entry name" value="Polyketide_synth_cyclase_sf"/>
</dbReference>
<evidence type="ECO:0000313" key="1">
    <source>
        <dbReference type="EMBL" id="ANZ35928.1"/>
    </source>
</evidence>
<dbReference type="OrthoDB" id="4147507at2"/>
<protein>
    <submittedName>
        <fullName evidence="1">Polyketide synthase</fullName>
    </submittedName>
</protein>
<reference evidence="1 2" key="1">
    <citation type="submission" date="2016-07" db="EMBL/GenBank/DDBJ databases">
        <title>Complete genome sequence of the Lentzea guizhouensis DHS C013.</title>
        <authorList>
            <person name="Cao C."/>
        </authorList>
    </citation>
    <scope>NUCLEOTIDE SEQUENCE [LARGE SCALE GENOMIC DNA]</scope>
    <source>
        <strain evidence="1 2">DHS C013</strain>
    </source>
</reference>
<organism evidence="1 2">
    <name type="scientific">Lentzea guizhouensis</name>
    <dbReference type="NCBI Taxonomy" id="1586287"/>
    <lineage>
        <taxon>Bacteria</taxon>
        <taxon>Bacillati</taxon>
        <taxon>Actinomycetota</taxon>
        <taxon>Actinomycetes</taxon>
        <taxon>Pseudonocardiales</taxon>
        <taxon>Pseudonocardiaceae</taxon>
        <taxon>Lentzea</taxon>
    </lineage>
</organism>
<dbReference type="STRING" id="1586287.BBK82_07375"/>
<evidence type="ECO:0000313" key="2">
    <source>
        <dbReference type="Proteomes" id="UP000093053"/>
    </source>
</evidence>